<feature type="transmembrane region" description="Helical" evidence="8">
    <location>
        <begin position="75"/>
        <end position="94"/>
    </location>
</feature>
<evidence type="ECO:0000256" key="3">
    <source>
        <dbReference type="ARBA" id="ARBA00022679"/>
    </source>
</evidence>
<feature type="transmembrane region" description="Helical" evidence="8">
    <location>
        <begin position="205"/>
        <end position="228"/>
    </location>
</feature>
<evidence type="ECO:0000256" key="4">
    <source>
        <dbReference type="ARBA" id="ARBA00022692"/>
    </source>
</evidence>
<dbReference type="GO" id="GO:0019367">
    <property type="term" value="P:fatty acid elongation, saturated fatty acid"/>
    <property type="evidence" value="ECO:0007669"/>
    <property type="project" value="TreeGrafter"/>
</dbReference>
<keyword evidence="10" id="KW-1185">Reference proteome</keyword>
<feature type="transmembrane region" description="Helical" evidence="8">
    <location>
        <begin position="147"/>
        <end position="168"/>
    </location>
</feature>
<gene>
    <name evidence="9" type="ORF">YASMINEVIRUS_666</name>
</gene>
<dbReference type="GO" id="GO:0016020">
    <property type="term" value="C:membrane"/>
    <property type="evidence" value="ECO:0007669"/>
    <property type="project" value="UniProtKB-SubCell"/>
</dbReference>
<sequence length="270" mass="31278">MLAFLQTINQAVVSAYASFASYVNSDYFQTISTTYGMYGVGLILSFYMLFVYFAKTIMGSRDKIEVKLLSQVYNCVQIVSNVFIVKCCIDLMLGRPTLLESFLIGVPSDSNTIAIFWMYAFNKLVDLIDTIFIVLKKDFRRLSTLHVSHHFLITLNIFMYACVIPRTLFSATAIFVPFINSGVHVFMYSYYLLSSIFDSVKEHKLMITNIQMTQFVCVFIHACVCLAYDTTYYIFPLVECLWAMYMLYMFGKFYLSQLKRSRVDKMSKEE</sequence>
<evidence type="ECO:0000256" key="7">
    <source>
        <dbReference type="ARBA" id="ARBA00023136"/>
    </source>
</evidence>
<protein>
    <recommendedName>
        <fullName evidence="11">Very-long-chain 3-oxoacyl-CoA synthase</fullName>
    </recommendedName>
</protein>
<evidence type="ECO:0000313" key="10">
    <source>
        <dbReference type="Proteomes" id="UP000594342"/>
    </source>
</evidence>
<dbReference type="InterPro" id="IPR002076">
    <property type="entry name" value="ELO_fam"/>
</dbReference>
<dbReference type="GO" id="GO:0034625">
    <property type="term" value="P:fatty acid elongation, monounsaturated fatty acid"/>
    <property type="evidence" value="ECO:0007669"/>
    <property type="project" value="TreeGrafter"/>
</dbReference>
<accession>A0A5K0U9V2</accession>
<evidence type="ECO:0000256" key="8">
    <source>
        <dbReference type="SAM" id="Phobius"/>
    </source>
</evidence>
<keyword evidence="5 8" id="KW-1133">Transmembrane helix</keyword>
<evidence type="ECO:0008006" key="11">
    <source>
        <dbReference type="Google" id="ProtNLM"/>
    </source>
</evidence>
<evidence type="ECO:0000256" key="6">
    <source>
        <dbReference type="ARBA" id="ARBA00023098"/>
    </source>
</evidence>
<keyword evidence="2" id="KW-0444">Lipid biosynthesis</keyword>
<dbReference type="EMBL" id="UPSH01000001">
    <property type="protein sequence ID" value="VBB18203.1"/>
    <property type="molecule type" value="Genomic_DNA"/>
</dbReference>
<dbReference type="GO" id="GO:0042761">
    <property type="term" value="P:very long-chain fatty acid biosynthetic process"/>
    <property type="evidence" value="ECO:0007669"/>
    <property type="project" value="TreeGrafter"/>
</dbReference>
<dbReference type="PANTHER" id="PTHR11157">
    <property type="entry name" value="FATTY ACID ACYL TRANSFERASE-RELATED"/>
    <property type="match status" value="1"/>
</dbReference>
<dbReference type="GO" id="GO:0030148">
    <property type="term" value="P:sphingolipid biosynthetic process"/>
    <property type="evidence" value="ECO:0007669"/>
    <property type="project" value="TreeGrafter"/>
</dbReference>
<evidence type="ECO:0000256" key="1">
    <source>
        <dbReference type="ARBA" id="ARBA00004141"/>
    </source>
</evidence>
<name>A0A5K0U9V2_9VIRU</name>
<evidence type="ECO:0000256" key="2">
    <source>
        <dbReference type="ARBA" id="ARBA00022516"/>
    </source>
</evidence>
<comment type="subcellular location">
    <subcellularLocation>
        <location evidence="1">Membrane</location>
        <topology evidence="1">Multi-pass membrane protein</topology>
    </subcellularLocation>
</comment>
<dbReference type="GO" id="GO:0034626">
    <property type="term" value="P:fatty acid elongation, polyunsaturated fatty acid"/>
    <property type="evidence" value="ECO:0007669"/>
    <property type="project" value="TreeGrafter"/>
</dbReference>
<feature type="transmembrane region" description="Helical" evidence="8">
    <location>
        <begin position="174"/>
        <end position="193"/>
    </location>
</feature>
<dbReference type="Proteomes" id="UP000594342">
    <property type="component" value="Unassembled WGS sequence"/>
</dbReference>
<organism evidence="9 10">
    <name type="scientific">Yasminevirus sp. GU-2018</name>
    <dbReference type="NCBI Taxonomy" id="2420051"/>
    <lineage>
        <taxon>Viruses</taxon>
        <taxon>Varidnaviria</taxon>
        <taxon>Bamfordvirae</taxon>
        <taxon>Nucleocytoviricota</taxon>
        <taxon>Megaviricetes</taxon>
        <taxon>Imitervirales</taxon>
        <taxon>Mimiviridae</taxon>
        <taxon>Klosneuvirinae</taxon>
        <taxon>Yasminevirus</taxon>
        <taxon>Yasminevirus saudimassiliense</taxon>
    </lineage>
</organism>
<keyword evidence="4 8" id="KW-0812">Transmembrane</keyword>
<feature type="transmembrane region" description="Helical" evidence="8">
    <location>
        <begin position="35"/>
        <end position="54"/>
    </location>
</feature>
<dbReference type="PANTHER" id="PTHR11157:SF164">
    <property type="entry name" value="ELONGATION OF VERY LONG CHAIN FATTY ACIDS PROTEIN"/>
    <property type="match status" value="1"/>
</dbReference>
<feature type="transmembrane region" description="Helical" evidence="8">
    <location>
        <begin position="234"/>
        <end position="255"/>
    </location>
</feature>
<feature type="transmembrane region" description="Helical" evidence="8">
    <location>
        <begin position="114"/>
        <end position="135"/>
    </location>
</feature>
<dbReference type="Pfam" id="PF01151">
    <property type="entry name" value="ELO"/>
    <property type="match status" value="1"/>
</dbReference>
<evidence type="ECO:0000256" key="5">
    <source>
        <dbReference type="ARBA" id="ARBA00022989"/>
    </source>
</evidence>
<reference evidence="9 10" key="1">
    <citation type="submission" date="2018-10" db="EMBL/GenBank/DDBJ databases">
        <authorList>
            <consortium name="IHU Genomes"/>
        </authorList>
    </citation>
    <scope>NUCLEOTIDE SEQUENCE [LARGE SCALE GENOMIC DNA]</scope>
    <source>
        <strain evidence="9 10">A1</strain>
    </source>
</reference>
<dbReference type="GO" id="GO:0009922">
    <property type="term" value="F:fatty acid elongase activity"/>
    <property type="evidence" value="ECO:0007669"/>
    <property type="project" value="InterPro"/>
</dbReference>
<evidence type="ECO:0000313" key="9">
    <source>
        <dbReference type="EMBL" id="VBB18203.1"/>
    </source>
</evidence>
<keyword evidence="6" id="KW-0443">Lipid metabolism</keyword>
<keyword evidence="3" id="KW-0808">Transferase</keyword>
<comment type="caution">
    <text evidence="9">The sequence shown here is derived from an EMBL/GenBank/DDBJ whole genome shotgun (WGS) entry which is preliminary data.</text>
</comment>
<proteinExistence type="predicted"/>
<keyword evidence="7 8" id="KW-0472">Membrane</keyword>